<name>A0A0E9RTG3_ANGAN</name>
<sequence>MKILKLLWLTLILLTRAAMYCTHSLNQIIITLVAFANNVHSQMQTVHQ</sequence>
<dbReference type="EMBL" id="GBXM01076138">
    <property type="protein sequence ID" value="JAH32439.1"/>
    <property type="molecule type" value="Transcribed_RNA"/>
</dbReference>
<accession>A0A0E9RTG3</accession>
<evidence type="ECO:0000256" key="1">
    <source>
        <dbReference type="SAM" id="SignalP"/>
    </source>
</evidence>
<keyword evidence="1" id="KW-0732">Signal</keyword>
<evidence type="ECO:0000313" key="2">
    <source>
        <dbReference type="EMBL" id="JAH32439.1"/>
    </source>
</evidence>
<reference evidence="2" key="2">
    <citation type="journal article" date="2015" name="Fish Shellfish Immunol.">
        <title>Early steps in the European eel (Anguilla anguilla)-Vibrio vulnificus interaction in the gills: Role of the RtxA13 toxin.</title>
        <authorList>
            <person name="Callol A."/>
            <person name="Pajuelo D."/>
            <person name="Ebbesson L."/>
            <person name="Teles M."/>
            <person name="MacKenzie S."/>
            <person name="Amaro C."/>
        </authorList>
    </citation>
    <scope>NUCLEOTIDE SEQUENCE</scope>
</reference>
<protein>
    <submittedName>
        <fullName evidence="2">Uncharacterized protein</fullName>
    </submittedName>
</protein>
<organism evidence="2">
    <name type="scientific">Anguilla anguilla</name>
    <name type="common">European freshwater eel</name>
    <name type="synonym">Muraena anguilla</name>
    <dbReference type="NCBI Taxonomy" id="7936"/>
    <lineage>
        <taxon>Eukaryota</taxon>
        <taxon>Metazoa</taxon>
        <taxon>Chordata</taxon>
        <taxon>Craniata</taxon>
        <taxon>Vertebrata</taxon>
        <taxon>Euteleostomi</taxon>
        <taxon>Actinopterygii</taxon>
        <taxon>Neopterygii</taxon>
        <taxon>Teleostei</taxon>
        <taxon>Anguilliformes</taxon>
        <taxon>Anguillidae</taxon>
        <taxon>Anguilla</taxon>
    </lineage>
</organism>
<feature type="chain" id="PRO_5002431757" evidence="1">
    <location>
        <begin position="18"/>
        <end position="48"/>
    </location>
</feature>
<proteinExistence type="predicted"/>
<feature type="signal peptide" evidence="1">
    <location>
        <begin position="1"/>
        <end position="17"/>
    </location>
</feature>
<dbReference type="AlphaFoldDB" id="A0A0E9RTG3"/>
<reference evidence="2" key="1">
    <citation type="submission" date="2014-11" db="EMBL/GenBank/DDBJ databases">
        <authorList>
            <person name="Amaro Gonzalez C."/>
        </authorList>
    </citation>
    <scope>NUCLEOTIDE SEQUENCE</scope>
</reference>